<accession>A0A507ZUK7</accession>
<gene>
    <name evidence="1" type="ORF">FKR84_03580</name>
</gene>
<dbReference type="AlphaFoldDB" id="A0A507ZUK7"/>
<dbReference type="Proteomes" id="UP000317169">
    <property type="component" value="Unassembled WGS sequence"/>
</dbReference>
<keyword evidence="2" id="KW-1185">Reference proteome</keyword>
<comment type="caution">
    <text evidence="1">The sequence shown here is derived from an EMBL/GenBank/DDBJ whole genome shotgun (WGS) entry which is preliminary data.</text>
</comment>
<reference evidence="1 2" key="1">
    <citation type="submission" date="2019-06" db="EMBL/GenBank/DDBJ databases">
        <title>Flavibacter putida gen. nov., sp. nov., a novel marine bacterium of the family Flavobacteriaceae isolated from coastal seawater.</title>
        <authorList>
            <person name="Feng X."/>
        </authorList>
    </citation>
    <scope>NUCLEOTIDE SEQUENCE [LARGE SCALE GENOMIC DNA]</scope>
    <source>
        <strain evidence="1 2">PLHSN227</strain>
    </source>
</reference>
<proteinExistence type="predicted"/>
<organism evidence="1 2">
    <name type="scientific">Haloflavibacter putidus</name>
    <dbReference type="NCBI Taxonomy" id="2576776"/>
    <lineage>
        <taxon>Bacteria</taxon>
        <taxon>Pseudomonadati</taxon>
        <taxon>Bacteroidota</taxon>
        <taxon>Flavobacteriia</taxon>
        <taxon>Flavobacteriales</taxon>
        <taxon>Flavobacteriaceae</taxon>
        <taxon>Haloflavibacter</taxon>
    </lineage>
</organism>
<dbReference type="RefSeq" id="WP_141420821.1">
    <property type="nucleotide sequence ID" value="NZ_VIAR01000002.1"/>
</dbReference>
<name>A0A507ZUK7_9FLAO</name>
<sequence length="146" mass="16413">MSEKIGFSLKKITTEQFAIIESAFKEGEDVQFSVNAKYGINEEDKMVAVLVSPAFYQNEKAFLVLEMACHFKIVDDTWESFKNKDKTKLSIPVGFIRHLIMLTIGTARGVLHSKTENTPFNDFLMPTINVTEIVKSGVAFNLKSNA</sequence>
<protein>
    <submittedName>
        <fullName evidence="1">Uncharacterized protein</fullName>
    </submittedName>
</protein>
<dbReference type="OrthoDB" id="595022at2"/>
<evidence type="ECO:0000313" key="1">
    <source>
        <dbReference type="EMBL" id="TQD40291.1"/>
    </source>
</evidence>
<evidence type="ECO:0000313" key="2">
    <source>
        <dbReference type="Proteomes" id="UP000317169"/>
    </source>
</evidence>
<dbReference type="EMBL" id="VIAR01000002">
    <property type="protein sequence ID" value="TQD40291.1"/>
    <property type="molecule type" value="Genomic_DNA"/>
</dbReference>